<dbReference type="RefSeq" id="WP_035343150.1">
    <property type="nucleotide sequence ID" value="NZ_BAUU01000011.1"/>
</dbReference>
<dbReference type="OrthoDB" id="154708at2"/>
<organism evidence="1 2">
    <name type="scientific">Halalkalibacter hemicellulosilyticusJCM 9152</name>
    <dbReference type="NCBI Taxonomy" id="1236971"/>
    <lineage>
        <taxon>Bacteria</taxon>
        <taxon>Bacillati</taxon>
        <taxon>Bacillota</taxon>
        <taxon>Bacilli</taxon>
        <taxon>Bacillales</taxon>
        <taxon>Bacillaceae</taxon>
        <taxon>Halalkalibacter</taxon>
    </lineage>
</organism>
<keyword evidence="2" id="KW-1185">Reference proteome</keyword>
<dbReference type="InterPro" id="IPR051082">
    <property type="entry name" value="Pentapeptide-BTB/POZ_domain"/>
</dbReference>
<protein>
    <submittedName>
        <fullName evidence="1">Oxetanocin A resistance protein</fullName>
    </submittedName>
</protein>
<dbReference type="Gene3D" id="2.160.20.80">
    <property type="entry name" value="E3 ubiquitin-protein ligase SopA"/>
    <property type="match status" value="1"/>
</dbReference>
<comment type="caution">
    <text evidence="1">The sequence shown here is derived from an EMBL/GenBank/DDBJ whole genome shotgun (WGS) entry which is preliminary data.</text>
</comment>
<gene>
    <name evidence="1" type="ORF">JCM9152_1885</name>
</gene>
<name>W4QEY8_9BACI</name>
<dbReference type="AlphaFoldDB" id="W4QEY8"/>
<reference evidence="1" key="1">
    <citation type="journal article" date="2014" name="Genome Announc.">
        <title>Draft Genome Sequences of Three Alkaliphilic Bacillus Strains, Bacillus wakoensis JCM 9140T, Bacillus akibai JCM 9157T, and Bacillus hemicellulosilyticus JCM 9152T.</title>
        <authorList>
            <person name="Yuki M."/>
            <person name="Oshima K."/>
            <person name="Suda W."/>
            <person name="Oshida Y."/>
            <person name="Kitamura K."/>
            <person name="Iida T."/>
            <person name="Hattori M."/>
            <person name="Ohkuma M."/>
        </authorList>
    </citation>
    <scope>NUCLEOTIDE SEQUENCE [LARGE SCALE GENOMIC DNA]</scope>
    <source>
        <strain evidence="1">JCM 9152</strain>
    </source>
</reference>
<sequence length="280" mass="31611">MNRSTEFTVPNSLSSDCNNCFGLCCVALPYAESADFPFYKDSGEPCRHLLTDYRCRIHDQLREEGFRGCSVYECFGAGQKVSQQTYHGSDWKTHGHIANEMFEVFPIMQQLHEMLRYLHEAFSLNVAKPFHHDIKLVIHEINQLTNLSPTNILALDISKHRATVNDLLLQTSERFRAKLKRKNTHPTLKKGPDLIGAKLRGANLSGFNFRGSLLIAADLRKADLRMADMIGADLRDANICGADLRDCLFLTQAQVQSANGDKYTKLPPTVTTPEHWLMNG</sequence>
<dbReference type="PANTHER" id="PTHR14136">
    <property type="entry name" value="BTB_POZ DOMAIN-CONTAINING PROTEIN KCTD9"/>
    <property type="match status" value="1"/>
</dbReference>
<dbReference type="Proteomes" id="UP000018895">
    <property type="component" value="Unassembled WGS sequence"/>
</dbReference>
<proteinExistence type="predicted"/>
<accession>W4QEY8</accession>
<dbReference type="Pfam" id="PF00805">
    <property type="entry name" value="Pentapeptide"/>
    <property type="match status" value="1"/>
</dbReference>
<dbReference type="EMBL" id="BAUU01000011">
    <property type="protein sequence ID" value="GAE30477.1"/>
    <property type="molecule type" value="Genomic_DNA"/>
</dbReference>
<dbReference type="PANTHER" id="PTHR14136:SF37">
    <property type="entry name" value="PENTAPEPTIDE REPEAT-CONTAINING PROTEIN"/>
    <property type="match status" value="1"/>
</dbReference>
<dbReference type="InterPro" id="IPR001646">
    <property type="entry name" value="5peptide_repeat"/>
</dbReference>
<evidence type="ECO:0000313" key="1">
    <source>
        <dbReference type="EMBL" id="GAE30477.1"/>
    </source>
</evidence>
<evidence type="ECO:0000313" key="2">
    <source>
        <dbReference type="Proteomes" id="UP000018895"/>
    </source>
</evidence>
<dbReference type="STRING" id="1236971.JCM9152_1885"/>
<dbReference type="SUPFAM" id="SSF141571">
    <property type="entry name" value="Pentapeptide repeat-like"/>
    <property type="match status" value="1"/>
</dbReference>